<dbReference type="Gene3D" id="3.40.50.300">
    <property type="entry name" value="P-loop containing nucleotide triphosphate hydrolases"/>
    <property type="match status" value="1"/>
</dbReference>
<evidence type="ECO:0000259" key="4">
    <source>
        <dbReference type="PROSITE" id="PS50893"/>
    </source>
</evidence>
<organism evidence="5 6">
    <name type="scientific">Hymenobacter swuensis DY53</name>
    <dbReference type="NCBI Taxonomy" id="1227739"/>
    <lineage>
        <taxon>Bacteria</taxon>
        <taxon>Pseudomonadati</taxon>
        <taxon>Bacteroidota</taxon>
        <taxon>Cytophagia</taxon>
        <taxon>Cytophagales</taxon>
        <taxon>Hymenobacteraceae</taxon>
        <taxon>Hymenobacter</taxon>
    </lineage>
</organism>
<evidence type="ECO:0000256" key="2">
    <source>
        <dbReference type="ARBA" id="ARBA00022741"/>
    </source>
</evidence>
<accession>W8EYH8</accession>
<dbReference type="Pfam" id="PF00005">
    <property type="entry name" value="ABC_tran"/>
    <property type="match status" value="1"/>
</dbReference>
<dbReference type="PANTHER" id="PTHR42939:SF1">
    <property type="entry name" value="ABC TRANSPORTER ATP-BINDING PROTEIN ALBC-RELATED"/>
    <property type="match status" value="1"/>
</dbReference>
<keyword evidence="1" id="KW-0813">Transport</keyword>
<evidence type="ECO:0000313" key="5">
    <source>
        <dbReference type="EMBL" id="AHJ97633.1"/>
    </source>
</evidence>
<reference evidence="5 6" key="1">
    <citation type="submission" date="2014-01" db="EMBL/GenBank/DDBJ databases">
        <title>Complete genome sequence of ionizing-radiation resistance bacterium Hymenobacter swuensis DY53.</title>
        <authorList>
            <person name="Jung J.-H."/>
            <person name="Jeong S.-W."/>
            <person name="Joe M.-H."/>
            <person name="Cho y.-j."/>
            <person name="Kim M.-K."/>
            <person name="Lim S.-Y."/>
        </authorList>
    </citation>
    <scope>NUCLEOTIDE SEQUENCE [LARGE SCALE GENOMIC DNA]</scope>
    <source>
        <strain evidence="5 6">DY53</strain>
    </source>
</reference>
<dbReference type="InterPro" id="IPR003439">
    <property type="entry name" value="ABC_transporter-like_ATP-bd"/>
</dbReference>
<dbReference type="GO" id="GO:0005524">
    <property type="term" value="F:ATP binding"/>
    <property type="evidence" value="ECO:0007669"/>
    <property type="project" value="UniProtKB-KW"/>
</dbReference>
<dbReference type="AlphaFoldDB" id="W8EYH8"/>
<feature type="domain" description="ABC transporter" evidence="4">
    <location>
        <begin position="19"/>
        <end position="227"/>
    </location>
</feature>
<dbReference type="GO" id="GO:0016887">
    <property type="term" value="F:ATP hydrolysis activity"/>
    <property type="evidence" value="ECO:0007669"/>
    <property type="project" value="InterPro"/>
</dbReference>
<dbReference type="PROSITE" id="PS50893">
    <property type="entry name" value="ABC_TRANSPORTER_2"/>
    <property type="match status" value="1"/>
</dbReference>
<dbReference type="STRING" id="1227739.Hsw_2038"/>
<evidence type="ECO:0000313" key="6">
    <source>
        <dbReference type="Proteomes" id="UP000019423"/>
    </source>
</evidence>
<protein>
    <submittedName>
        <fullName evidence="5">ABC transporter, ATP-binding protein</fullName>
    </submittedName>
</protein>
<dbReference type="eggNOG" id="COG1131">
    <property type="taxonomic scope" value="Bacteria"/>
</dbReference>
<dbReference type="InterPro" id="IPR027417">
    <property type="entry name" value="P-loop_NTPase"/>
</dbReference>
<name>W8EYH8_9BACT</name>
<dbReference type="InterPro" id="IPR017871">
    <property type="entry name" value="ABC_transporter-like_CS"/>
</dbReference>
<evidence type="ECO:0000256" key="3">
    <source>
        <dbReference type="ARBA" id="ARBA00022840"/>
    </source>
</evidence>
<dbReference type="PANTHER" id="PTHR42939">
    <property type="entry name" value="ABC TRANSPORTER ATP-BINDING PROTEIN ALBC-RELATED"/>
    <property type="match status" value="1"/>
</dbReference>
<proteinExistence type="predicted"/>
<keyword evidence="3 5" id="KW-0067">ATP-binding</keyword>
<dbReference type="HOGENOM" id="CLU_000604_1_2_10"/>
<dbReference type="InterPro" id="IPR051782">
    <property type="entry name" value="ABC_Transporter_VariousFunc"/>
</dbReference>
<keyword evidence="6" id="KW-1185">Reference proteome</keyword>
<sequence length="228" mass="25115">MLNLASALASTTIRYYPVLTIHNFHKAYNGHTILRLDNFTIDSGIHWIRGHNGSGKSTFLKALAGILSFEGDVTAHPNISIKKNPTAYRSAVNFAEAEPVFPDFLTGTELIQLFKSAKNAPARQEEQYVESMGMTAYLPDRISTYSSGMLKKLSLVLAFLGRPACILLDEPLTTLDADSLPILYAWIADQHRLAGTTFLLSSHQAFEGELLPDVREILVAQATLQHIG</sequence>
<gene>
    <name evidence="5" type="ORF">Hsw_2038</name>
</gene>
<dbReference type="PATRIC" id="fig|1227739.3.peg.2252"/>
<dbReference type="EMBL" id="CP007145">
    <property type="protein sequence ID" value="AHJ97633.1"/>
    <property type="molecule type" value="Genomic_DNA"/>
</dbReference>
<evidence type="ECO:0000256" key="1">
    <source>
        <dbReference type="ARBA" id="ARBA00022448"/>
    </source>
</evidence>
<keyword evidence="2" id="KW-0547">Nucleotide-binding</keyword>
<dbReference type="KEGG" id="hsw:Hsw_2038"/>
<dbReference type="PROSITE" id="PS00211">
    <property type="entry name" value="ABC_TRANSPORTER_1"/>
    <property type="match status" value="1"/>
</dbReference>
<dbReference type="SUPFAM" id="SSF52540">
    <property type="entry name" value="P-loop containing nucleoside triphosphate hydrolases"/>
    <property type="match status" value="1"/>
</dbReference>
<dbReference type="Proteomes" id="UP000019423">
    <property type="component" value="Chromosome"/>
</dbReference>